<accession>A0ABW3VIB1</accession>
<evidence type="ECO:0000259" key="2">
    <source>
        <dbReference type="Pfam" id="PF24878"/>
    </source>
</evidence>
<feature type="chain" id="PRO_5047344299" description="Putative mannosyltransferase YkcA/B-like C-terminal domain-containing protein" evidence="1">
    <location>
        <begin position="27"/>
        <end position="174"/>
    </location>
</feature>
<protein>
    <recommendedName>
        <fullName evidence="2">Putative mannosyltransferase YkcA/B-like C-terminal domain-containing protein</fullName>
    </recommendedName>
</protein>
<organism evidence="3 4">
    <name type="scientific">Pseudonocardia benzenivorans</name>
    <dbReference type="NCBI Taxonomy" id="228005"/>
    <lineage>
        <taxon>Bacteria</taxon>
        <taxon>Bacillati</taxon>
        <taxon>Actinomycetota</taxon>
        <taxon>Actinomycetes</taxon>
        <taxon>Pseudonocardiales</taxon>
        <taxon>Pseudonocardiaceae</taxon>
        <taxon>Pseudonocardia</taxon>
    </lineage>
</organism>
<evidence type="ECO:0000256" key="1">
    <source>
        <dbReference type="SAM" id="SignalP"/>
    </source>
</evidence>
<proteinExistence type="predicted"/>
<feature type="signal peptide" evidence="1">
    <location>
        <begin position="1"/>
        <end position="26"/>
    </location>
</feature>
<evidence type="ECO:0000313" key="3">
    <source>
        <dbReference type="EMBL" id="MFD1235032.1"/>
    </source>
</evidence>
<dbReference type="EMBL" id="JBHTMB010000141">
    <property type="protein sequence ID" value="MFD1235032.1"/>
    <property type="molecule type" value="Genomic_DNA"/>
</dbReference>
<dbReference type="InterPro" id="IPR056785">
    <property type="entry name" value="YkcA/B-like_C"/>
</dbReference>
<dbReference type="Pfam" id="PF24878">
    <property type="entry name" value="YkcB_C"/>
    <property type="match status" value="1"/>
</dbReference>
<keyword evidence="1" id="KW-0732">Signal</keyword>
<feature type="domain" description="Putative mannosyltransferase YkcA/B-like C-terminal" evidence="2">
    <location>
        <begin position="73"/>
        <end position="136"/>
    </location>
</feature>
<dbReference type="Proteomes" id="UP001597182">
    <property type="component" value="Unassembled WGS sequence"/>
</dbReference>
<keyword evidence="4" id="KW-1185">Reference proteome</keyword>
<reference evidence="4" key="1">
    <citation type="journal article" date="2019" name="Int. J. Syst. Evol. Microbiol.">
        <title>The Global Catalogue of Microorganisms (GCM) 10K type strain sequencing project: providing services to taxonomists for standard genome sequencing and annotation.</title>
        <authorList>
            <consortium name="The Broad Institute Genomics Platform"/>
            <consortium name="The Broad Institute Genome Sequencing Center for Infectious Disease"/>
            <person name="Wu L."/>
            <person name="Ma J."/>
        </authorList>
    </citation>
    <scope>NUCLEOTIDE SEQUENCE [LARGE SCALE GENOMIC DNA]</scope>
    <source>
        <strain evidence="4">CCUG 49018</strain>
    </source>
</reference>
<sequence>MTSVLRRTSSRLLVGGLAAAPVSAQAAPAVASVVLVVRGQGAFDTPFESTRTAAGVDGLFVTVPAEIARTLPTLERGRQGAPELLAVQSSAVASVFAHPTGDEVLPIGGFTGTGPSPTLQQQRADVAAGEFHLVLAFPSADPRIRWVARSCRALTGATPPFQDFFCVPADAARP</sequence>
<name>A0ABW3VIB1_9PSEU</name>
<evidence type="ECO:0000313" key="4">
    <source>
        <dbReference type="Proteomes" id="UP001597182"/>
    </source>
</evidence>
<comment type="caution">
    <text evidence="3">The sequence shown here is derived from an EMBL/GenBank/DDBJ whole genome shotgun (WGS) entry which is preliminary data.</text>
</comment>
<gene>
    <name evidence="3" type="ORF">ACFQ34_17210</name>
</gene>
<dbReference type="RefSeq" id="WP_339125061.1">
    <property type="nucleotide sequence ID" value="NZ_BAABKS010000029.1"/>
</dbReference>